<dbReference type="PANTHER" id="PTHR45614:SF265">
    <property type="entry name" value="MYB-LIKE DOMAIN-CONTAINING PROTEIN-RELATED"/>
    <property type="match status" value="1"/>
</dbReference>
<proteinExistence type="predicted"/>
<dbReference type="Proteomes" id="UP000036893">
    <property type="component" value="Unassembled WGS sequence"/>
</dbReference>
<feature type="domain" description="Myb-like" evidence="2">
    <location>
        <begin position="56"/>
        <end position="106"/>
    </location>
</feature>
<dbReference type="RefSeq" id="XP_043144724.1">
    <property type="nucleotide sequence ID" value="XM_043288789.1"/>
</dbReference>
<gene>
    <name evidence="4" type="ORF">Aud_003842</name>
</gene>
<dbReference type="GO" id="GO:0045944">
    <property type="term" value="P:positive regulation of transcription by RNA polymerase II"/>
    <property type="evidence" value="ECO:0007669"/>
    <property type="project" value="TreeGrafter"/>
</dbReference>
<feature type="domain" description="HTH myb-type" evidence="3">
    <location>
        <begin position="60"/>
        <end position="110"/>
    </location>
</feature>
<dbReference type="GO" id="GO:0005634">
    <property type="term" value="C:nucleus"/>
    <property type="evidence" value="ECO:0007669"/>
    <property type="project" value="TreeGrafter"/>
</dbReference>
<evidence type="ECO:0000259" key="3">
    <source>
        <dbReference type="PROSITE" id="PS51294"/>
    </source>
</evidence>
<dbReference type="SMART" id="SM00717">
    <property type="entry name" value="SANT"/>
    <property type="match status" value="2"/>
</dbReference>
<name>A0A8E0QRG2_9EURO</name>
<feature type="domain" description="Myb-like" evidence="2">
    <location>
        <begin position="7"/>
        <end position="55"/>
    </location>
</feature>
<sequence>MPRLPKKWTAEEDDTLRREVESQPSGPEGRDWCQIAEKLPGRTNKDCRKRWQNTMAGEFRKGLWAKHEDEQLKKAIAKHGTRWTIVASGVKTRSAEQCAKRWQNSLNPNLDRSEWTESEVSGEMKCPLPILRLRDPKMDRTLIEAVKTLGRKWTQIQGVYFAERSKTAIKNRSVLVNNCLPSPGLAADAHMKKISSYTIVSRRLRRQAQGTQVSADTAPDGGWNDEDSDDDDDMDEDDVDSDKDESGSAPWTPHQSQSESGPSTTEMQNVLSDSSWSPFYPIVGGSHPSLYDFTTGSSSNRWAWEPSQMLSSTTLADTSSDCFPHNNDPTFLDLMITDSGSGSTCSDTLTHPSTTRVDCSMPWKCPSELEESCEDLIVPSSPGSSANRVAVKLTLDNPDSETMQLLMKIAIDNKARFRVERE</sequence>
<dbReference type="SUPFAM" id="SSF46689">
    <property type="entry name" value="Homeodomain-like"/>
    <property type="match status" value="1"/>
</dbReference>
<feature type="region of interest" description="Disordered" evidence="1">
    <location>
        <begin position="205"/>
        <end position="270"/>
    </location>
</feature>
<dbReference type="GO" id="GO:0000278">
    <property type="term" value="P:mitotic cell cycle"/>
    <property type="evidence" value="ECO:0007669"/>
    <property type="project" value="TreeGrafter"/>
</dbReference>
<evidence type="ECO:0000313" key="5">
    <source>
        <dbReference type="Proteomes" id="UP000036893"/>
    </source>
</evidence>
<dbReference type="InterPro" id="IPR017930">
    <property type="entry name" value="Myb_dom"/>
</dbReference>
<comment type="caution">
    <text evidence="4">The sequence shown here is derived from an EMBL/GenBank/DDBJ whole genome shotgun (WGS) entry which is preliminary data.</text>
</comment>
<dbReference type="GO" id="GO:0000978">
    <property type="term" value="F:RNA polymerase II cis-regulatory region sequence-specific DNA binding"/>
    <property type="evidence" value="ECO:0007669"/>
    <property type="project" value="TreeGrafter"/>
</dbReference>
<dbReference type="AlphaFoldDB" id="A0A8E0QRG2"/>
<dbReference type="PROSITE" id="PS50090">
    <property type="entry name" value="MYB_LIKE"/>
    <property type="match status" value="2"/>
</dbReference>
<feature type="compositionally biased region" description="Acidic residues" evidence="1">
    <location>
        <begin position="223"/>
        <end position="243"/>
    </location>
</feature>
<evidence type="ECO:0000256" key="1">
    <source>
        <dbReference type="SAM" id="MobiDB-lite"/>
    </source>
</evidence>
<dbReference type="PROSITE" id="PS51294">
    <property type="entry name" value="HTH_MYB"/>
    <property type="match status" value="2"/>
</dbReference>
<feature type="region of interest" description="Disordered" evidence="1">
    <location>
        <begin position="1"/>
        <end position="32"/>
    </location>
</feature>
<organism evidence="4 5">
    <name type="scientific">Aspergillus udagawae</name>
    <dbReference type="NCBI Taxonomy" id="91492"/>
    <lineage>
        <taxon>Eukaryota</taxon>
        <taxon>Fungi</taxon>
        <taxon>Dikarya</taxon>
        <taxon>Ascomycota</taxon>
        <taxon>Pezizomycotina</taxon>
        <taxon>Eurotiomycetes</taxon>
        <taxon>Eurotiomycetidae</taxon>
        <taxon>Eurotiales</taxon>
        <taxon>Aspergillaceae</taxon>
        <taxon>Aspergillus</taxon>
        <taxon>Aspergillus subgen. Fumigati</taxon>
    </lineage>
</organism>
<evidence type="ECO:0000259" key="2">
    <source>
        <dbReference type="PROSITE" id="PS50090"/>
    </source>
</evidence>
<accession>A0A8E0QRG2</accession>
<dbReference type="Pfam" id="PF00249">
    <property type="entry name" value="Myb_DNA-binding"/>
    <property type="match status" value="2"/>
</dbReference>
<dbReference type="EMBL" id="BBXM02000002">
    <property type="protein sequence ID" value="GIC87458.1"/>
    <property type="molecule type" value="Genomic_DNA"/>
</dbReference>
<dbReference type="InterPro" id="IPR009057">
    <property type="entry name" value="Homeodomain-like_sf"/>
</dbReference>
<dbReference type="Gene3D" id="1.10.10.60">
    <property type="entry name" value="Homeodomain-like"/>
    <property type="match status" value="2"/>
</dbReference>
<feature type="domain" description="HTH myb-type" evidence="3">
    <location>
        <begin position="1"/>
        <end position="59"/>
    </location>
</feature>
<dbReference type="GO" id="GO:0000981">
    <property type="term" value="F:DNA-binding transcription factor activity, RNA polymerase II-specific"/>
    <property type="evidence" value="ECO:0007669"/>
    <property type="project" value="TreeGrafter"/>
</dbReference>
<reference evidence="4" key="2">
    <citation type="submission" date="2021-01" db="EMBL/GenBank/DDBJ databases">
        <title>Pan-genome distribution and transcriptional activeness of fungal secondary metabolism genes in Aspergillus section Fumigati.</title>
        <authorList>
            <person name="Takahashi H."/>
            <person name="Umemura M."/>
            <person name="Ninomiya A."/>
            <person name="Kusuya Y."/>
            <person name="Urayama S."/>
            <person name="Shimizu M."/>
            <person name="Watanabe A."/>
            <person name="Kamei K."/>
            <person name="Yaguchi T."/>
            <person name="Hagiwara D."/>
        </authorList>
    </citation>
    <scope>NUCLEOTIDE SEQUENCE</scope>
    <source>
        <strain evidence="4">IFM 46973</strain>
    </source>
</reference>
<dbReference type="InterPro" id="IPR001005">
    <property type="entry name" value="SANT/Myb"/>
</dbReference>
<evidence type="ECO:0008006" key="6">
    <source>
        <dbReference type="Google" id="ProtNLM"/>
    </source>
</evidence>
<reference evidence="4" key="1">
    <citation type="journal article" date="2015" name="Genome Announc.">
        <title>Draft Genome Sequence of the Pathogenic Filamentous Fungus Aspergillus udagawae Strain IFM 46973T.</title>
        <authorList>
            <person name="Kusuya Y."/>
            <person name="Takahashi-Nakaguchi A."/>
            <person name="Takahashi H."/>
            <person name="Yaguchi T."/>
        </authorList>
    </citation>
    <scope>NUCLEOTIDE SEQUENCE</scope>
    <source>
        <strain evidence="4">IFM 46973</strain>
    </source>
</reference>
<protein>
    <recommendedName>
        <fullName evidence="6">Myb-related protein B</fullName>
    </recommendedName>
</protein>
<dbReference type="GeneID" id="66991318"/>
<feature type="compositionally biased region" description="Polar residues" evidence="1">
    <location>
        <begin position="253"/>
        <end position="270"/>
    </location>
</feature>
<dbReference type="InterPro" id="IPR050560">
    <property type="entry name" value="MYB_TF"/>
</dbReference>
<dbReference type="CDD" id="cd00167">
    <property type="entry name" value="SANT"/>
    <property type="match status" value="2"/>
</dbReference>
<evidence type="ECO:0000313" key="4">
    <source>
        <dbReference type="EMBL" id="GIC87458.1"/>
    </source>
</evidence>
<dbReference type="PANTHER" id="PTHR45614">
    <property type="entry name" value="MYB PROTEIN-RELATED"/>
    <property type="match status" value="1"/>
</dbReference>